<evidence type="ECO:0000313" key="3">
    <source>
        <dbReference type="Proteomes" id="UP000054018"/>
    </source>
</evidence>
<dbReference type="HOGENOM" id="CLU_1355115_0_0_1"/>
<feature type="compositionally biased region" description="Polar residues" evidence="1">
    <location>
        <begin position="25"/>
        <end position="36"/>
    </location>
</feature>
<feature type="compositionally biased region" description="Low complexity" evidence="1">
    <location>
        <begin position="90"/>
        <end position="99"/>
    </location>
</feature>
<feature type="compositionally biased region" description="Low complexity" evidence="1">
    <location>
        <begin position="1"/>
        <end position="16"/>
    </location>
</feature>
<proteinExistence type="predicted"/>
<reference evidence="2 3" key="1">
    <citation type="submission" date="2014-04" db="EMBL/GenBank/DDBJ databases">
        <authorList>
            <consortium name="DOE Joint Genome Institute"/>
            <person name="Kuo A."/>
            <person name="Kohler A."/>
            <person name="Costa M.D."/>
            <person name="Nagy L.G."/>
            <person name="Floudas D."/>
            <person name="Copeland A."/>
            <person name="Barry K.W."/>
            <person name="Cichocki N."/>
            <person name="Veneault-Fourrey C."/>
            <person name="LaButti K."/>
            <person name="Lindquist E.A."/>
            <person name="Lipzen A."/>
            <person name="Lundell T."/>
            <person name="Morin E."/>
            <person name="Murat C."/>
            <person name="Sun H."/>
            <person name="Tunlid A."/>
            <person name="Henrissat B."/>
            <person name="Grigoriev I.V."/>
            <person name="Hibbett D.S."/>
            <person name="Martin F."/>
            <person name="Nordberg H.P."/>
            <person name="Cantor M.N."/>
            <person name="Hua S.X."/>
        </authorList>
    </citation>
    <scope>NUCLEOTIDE SEQUENCE [LARGE SCALE GENOMIC DNA]</scope>
    <source>
        <strain evidence="2 3">441</strain>
    </source>
</reference>
<protein>
    <submittedName>
        <fullName evidence="2">Uncharacterized protein</fullName>
    </submittedName>
</protein>
<dbReference type="AlphaFoldDB" id="A0A0C9Z2V5"/>
<dbReference type="Proteomes" id="UP000054018">
    <property type="component" value="Unassembled WGS sequence"/>
</dbReference>
<sequence>MSSSPSSFQRPSSASPYQQADLPSYTPSVHAISSSPPFGDEKSSTSKLPYRFTTSPHAGPAVDRHALPAVPTLFQPPCMAARSHDNNTILTSPPSTLRSPSPPSPPRSTENLPVVKNSPFPHRETSKPPLVLRTPEPTEHPTEQPSDESPLSLPNPYDQGRDEDSATSPLAPPGISPISPQPSENADDLMDAIENLMVTSSS</sequence>
<feature type="region of interest" description="Disordered" evidence="1">
    <location>
        <begin position="1"/>
        <end position="64"/>
    </location>
</feature>
<keyword evidence="3" id="KW-1185">Reference proteome</keyword>
<accession>A0A0C9Z2V5</accession>
<name>A0A0C9Z2V5_9AGAM</name>
<evidence type="ECO:0000313" key="2">
    <source>
        <dbReference type="EMBL" id="KIK16747.1"/>
    </source>
</evidence>
<organism evidence="2 3">
    <name type="scientific">Pisolithus microcarpus 441</name>
    <dbReference type="NCBI Taxonomy" id="765257"/>
    <lineage>
        <taxon>Eukaryota</taxon>
        <taxon>Fungi</taxon>
        <taxon>Dikarya</taxon>
        <taxon>Basidiomycota</taxon>
        <taxon>Agaricomycotina</taxon>
        <taxon>Agaricomycetes</taxon>
        <taxon>Agaricomycetidae</taxon>
        <taxon>Boletales</taxon>
        <taxon>Sclerodermatineae</taxon>
        <taxon>Pisolithaceae</taxon>
        <taxon>Pisolithus</taxon>
    </lineage>
</organism>
<reference evidence="3" key="2">
    <citation type="submission" date="2015-01" db="EMBL/GenBank/DDBJ databases">
        <title>Evolutionary Origins and Diversification of the Mycorrhizal Mutualists.</title>
        <authorList>
            <consortium name="DOE Joint Genome Institute"/>
            <consortium name="Mycorrhizal Genomics Consortium"/>
            <person name="Kohler A."/>
            <person name="Kuo A."/>
            <person name="Nagy L.G."/>
            <person name="Floudas D."/>
            <person name="Copeland A."/>
            <person name="Barry K.W."/>
            <person name="Cichocki N."/>
            <person name="Veneault-Fourrey C."/>
            <person name="LaButti K."/>
            <person name="Lindquist E.A."/>
            <person name="Lipzen A."/>
            <person name="Lundell T."/>
            <person name="Morin E."/>
            <person name="Murat C."/>
            <person name="Riley R."/>
            <person name="Ohm R."/>
            <person name="Sun H."/>
            <person name="Tunlid A."/>
            <person name="Henrissat B."/>
            <person name="Grigoriev I.V."/>
            <person name="Hibbett D.S."/>
            <person name="Martin F."/>
        </authorList>
    </citation>
    <scope>NUCLEOTIDE SEQUENCE [LARGE SCALE GENOMIC DNA]</scope>
    <source>
        <strain evidence="3">441</strain>
    </source>
</reference>
<feature type="region of interest" description="Disordered" evidence="1">
    <location>
        <begin position="77"/>
        <end position="186"/>
    </location>
</feature>
<dbReference type="EMBL" id="KN833848">
    <property type="protein sequence ID" value="KIK16747.1"/>
    <property type="molecule type" value="Genomic_DNA"/>
</dbReference>
<gene>
    <name evidence="2" type="ORF">PISMIDRAFT_15602</name>
</gene>
<evidence type="ECO:0000256" key="1">
    <source>
        <dbReference type="SAM" id="MobiDB-lite"/>
    </source>
</evidence>